<organism evidence="2 3">
    <name type="scientific">Parelaphostrongylus tenuis</name>
    <name type="common">Meningeal worm</name>
    <dbReference type="NCBI Taxonomy" id="148309"/>
    <lineage>
        <taxon>Eukaryota</taxon>
        <taxon>Metazoa</taxon>
        <taxon>Ecdysozoa</taxon>
        <taxon>Nematoda</taxon>
        <taxon>Chromadorea</taxon>
        <taxon>Rhabditida</taxon>
        <taxon>Rhabditina</taxon>
        <taxon>Rhabditomorpha</taxon>
        <taxon>Strongyloidea</taxon>
        <taxon>Metastrongylidae</taxon>
        <taxon>Parelaphostrongylus</taxon>
    </lineage>
</organism>
<gene>
    <name evidence="2" type="ORF">KIN20_028302</name>
</gene>
<evidence type="ECO:0000313" key="3">
    <source>
        <dbReference type="Proteomes" id="UP001196413"/>
    </source>
</evidence>
<feature type="transmembrane region" description="Helical" evidence="1">
    <location>
        <begin position="100"/>
        <end position="117"/>
    </location>
</feature>
<reference evidence="2" key="1">
    <citation type="submission" date="2021-06" db="EMBL/GenBank/DDBJ databases">
        <title>Parelaphostrongylus tenuis whole genome reference sequence.</title>
        <authorList>
            <person name="Garwood T.J."/>
            <person name="Larsen P.A."/>
            <person name="Fountain-Jones N.M."/>
            <person name="Garbe J.R."/>
            <person name="Macchietto M.G."/>
            <person name="Kania S.A."/>
            <person name="Gerhold R.W."/>
            <person name="Richards J.E."/>
            <person name="Wolf T.M."/>
        </authorList>
    </citation>
    <scope>NUCLEOTIDE SEQUENCE</scope>
    <source>
        <strain evidence="2">MNPRO001-30</strain>
        <tissue evidence="2">Meninges</tissue>
    </source>
</reference>
<dbReference type="Proteomes" id="UP001196413">
    <property type="component" value="Unassembled WGS sequence"/>
</dbReference>
<accession>A0AAD5WEK8</accession>
<keyword evidence="1" id="KW-0472">Membrane</keyword>
<comment type="caution">
    <text evidence="2">The sequence shown here is derived from an EMBL/GenBank/DDBJ whole genome shotgun (WGS) entry which is preliminary data.</text>
</comment>
<keyword evidence="1" id="KW-0812">Transmembrane</keyword>
<evidence type="ECO:0008006" key="4">
    <source>
        <dbReference type="Google" id="ProtNLM"/>
    </source>
</evidence>
<protein>
    <recommendedName>
        <fullName evidence="4">PiggyBac transposable element-derived protein domain-containing protein</fullName>
    </recommendedName>
</protein>
<sequence length="138" mass="16370">MEDLLDQTRHPYVNSWYTSVVKEHIPYRDKQKNWRGMSMEVMQGRVRKTKWRAMQYQRGAMVFKWMDKRYVRMILTSHGSAVNATHKFQAIESYNKMKRMVMAVILCPLVIGAISAYDVDGYRTRRGTKRKLPNTSEC</sequence>
<dbReference type="AlphaFoldDB" id="A0AAD5WEK8"/>
<dbReference type="EMBL" id="JAHQIW010005880">
    <property type="protein sequence ID" value="KAJ1367400.1"/>
    <property type="molecule type" value="Genomic_DNA"/>
</dbReference>
<keyword evidence="1" id="KW-1133">Transmembrane helix</keyword>
<evidence type="ECO:0000256" key="1">
    <source>
        <dbReference type="SAM" id="Phobius"/>
    </source>
</evidence>
<name>A0AAD5WEK8_PARTN</name>
<proteinExistence type="predicted"/>
<evidence type="ECO:0000313" key="2">
    <source>
        <dbReference type="EMBL" id="KAJ1367400.1"/>
    </source>
</evidence>
<keyword evidence="3" id="KW-1185">Reference proteome</keyword>